<feature type="compositionally biased region" description="Low complexity" evidence="8">
    <location>
        <begin position="405"/>
        <end position="414"/>
    </location>
</feature>
<dbReference type="InterPro" id="IPR003663">
    <property type="entry name" value="Sugar/inositol_transpt"/>
</dbReference>
<dbReference type="InterPro" id="IPR036259">
    <property type="entry name" value="MFS_trans_sf"/>
</dbReference>
<dbReference type="OrthoDB" id="4142200at2759"/>
<dbReference type="PRINTS" id="PR00171">
    <property type="entry name" value="SUGRTRNSPORT"/>
</dbReference>
<evidence type="ECO:0000256" key="3">
    <source>
        <dbReference type="ARBA" id="ARBA00007004"/>
    </source>
</evidence>
<dbReference type="Gene3D" id="1.20.1250.20">
    <property type="entry name" value="MFS general substrate transporter like domains"/>
    <property type="match status" value="2"/>
</dbReference>
<organism evidence="11 12">
    <name type="scientific">Amphibalanus amphitrite</name>
    <name type="common">Striped barnacle</name>
    <name type="synonym">Balanus amphitrite</name>
    <dbReference type="NCBI Taxonomy" id="1232801"/>
    <lineage>
        <taxon>Eukaryota</taxon>
        <taxon>Metazoa</taxon>
        <taxon>Ecdysozoa</taxon>
        <taxon>Arthropoda</taxon>
        <taxon>Crustacea</taxon>
        <taxon>Multicrustacea</taxon>
        <taxon>Cirripedia</taxon>
        <taxon>Thoracica</taxon>
        <taxon>Thoracicalcarea</taxon>
        <taxon>Balanomorpha</taxon>
        <taxon>Balanoidea</taxon>
        <taxon>Balanidae</taxon>
        <taxon>Amphibalaninae</taxon>
        <taxon>Amphibalanus</taxon>
    </lineage>
</organism>
<evidence type="ECO:0000256" key="2">
    <source>
        <dbReference type="ARBA" id="ARBA00004141"/>
    </source>
</evidence>
<dbReference type="Proteomes" id="UP000440578">
    <property type="component" value="Unassembled WGS sequence"/>
</dbReference>
<evidence type="ECO:0000259" key="10">
    <source>
        <dbReference type="PROSITE" id="PS50850"/>
    </source>
</evidence>
<keyword evidence="5 9" id="KW-0812">Transmembrane</keyword>
<name>A0A6A4XB87_AMPAM</name>
<evidence type="ECO:0000256" key="7">
    <source>
        <dbReference type="ARBA" id="ARBA00023136"/>
    </source>
</evidence>
<comment type="catalytic activity">
    <reaction evidence="1">
        <text>D-glucose(out) = D-glucose(in)</text>
        <dbReference type="Rhea" id="RHEA:60376"/>
        <dbReference type="ChEBI" id="CHEBI:4167"/>
    </reaction>
</comment>
<feature type="transmembrane region" description="Helical" evidence="9">
    <location>
        <begin position="435"/>
        <end position="460"/>
    </location>
</feature>
<dbReference type="GO" id="GO:1904659">
    <property type="term" value="P:D-glucose transmembrane transport"/>
    <property type="evidence" value="ECO:0007669"/>
    <property type="project" value="TreeGrafter"/>
</dbReference>
<dbReference type="SUPFAM" id="SSF103473">
    <property type="entry name" value="MFS general substrate transporter"/>
    <property type="match status" value="2"/>
</dbReference>
<comment type="caution">
    <text evidence="11">The sequence shown here is derived from an EMBL/GenBank/DDBJ whole genome shotgun (WGS) entry which is preliminary data.</text>
</comment>
<dbReference type="InterPro" id="IPR005829">
    <property type="entry name" value="Sugar_transporter_CS"/>
</dbReference>
<evidence type="ECO:0000256" key="6">
    <source>
        <dbReference type="ARBA" id="ARBA00022989"/>
    </source>
</evidence>
<feature type="compositionally biased region" description="Low complexity" evidence="8">
    <location>
        <begin position="373"/>
        <end position="397"/>
    </location>
</feature>
<evidence type="ECO:0000256" key="4">
    <source>
        <dbReference type="ARBA" id="ARBA00022448"/>
    </source>
</evidence>
<keyword evidence="7 9" id="KW-0472">Membrane</keyword>
<dbReference type="GO" id="GO:0016020">
    <property type="term" value="C:membrane"/>
    <property type="evidence" value="ECO:0007669"/>
    <property type="project" value="UniProtKB-SubCell"/>
</dbReference>
<feature type="region of interest" description="Disordered" evidence="8">
    <location>
        <begin position="354"/>
        <end position="418"/>
    </location>
</feature>
<feature type="transmembrane region" description="Helical" evidence="9">
    <location>
        <begin position="504"/>
        <end position="522"/>
    </location>
</feature>
<feature type="transmembrane region" description="Helical" evidence="9">
    <location>
        <begin position="195"/>
        <end position="217"/>
    </location>
</feature>
<feature type="transmembrane region" description="Helical" evidence="9">
    <location>
        <begin position="229"/>
        <end position="253"/>
    </location>
</feature>
<dbReference type="AlphaFoldDB" id="A0A6A4XB87"/>
<dbReference type="InterPro" id="IPR050820">
    <property type="entry name" value="MFS_Sugar_Transporter"/>
</dbReference>
<feature type="transmembrane region" description="Helical" evidence="9">
    <location>
        <begin position="82"/>
        <end position="105"/>
    </location>
</feature>
<dbReference type="Pfam" id="PF00083">
    <property type="entry name" value="Sugar_tr"/>
    <property type="match status" value="2"/>
</dbReference>
<dbReference type="InterPro" id="IPR020846">
    <property type="entry name" value="MFS_dom"/>
</dbReference>
<evidence type="ECO:0000256" key="5">
    <source>
        <dbReference type="ARBA" id="ARBA00022692"/>
    </source>
</evidence>
<feature type="transmembrane region" description="Helical" evidence="9">
    <location>
        <begin position="260"/>
        <end position="279"/>
    </location>
</feature>
<proteinExistence type="inferred from homology"/>
<feature type="transmembrane region" description="Helical" evidence="9">
    <location>
        <begin position="472"/>
        <end position="492"/>
    </location>
</feature>
<dbReference type="PANTHER" id="PTHR48023:SF4">
    <property type="entry name" value="D-XYLOSE-PROTON SYMPORTER-LIKE 2"/>
    <property type="match status" value="1"/>
</dbReference>
<feature type="domain" description="Major facilitator superfamily (MFS) profile" evidence="10">
    <location>
        <begin position="1"/>
        <end position="526"/>
    </location>
</feature>
<dbReference type="InterPro" id="IPR005828">
    <property type="entry name" value="MFS_sugar_transport-like"/>
</dbReference>
<dbReference type="PANTHER" id="PTHR48023">
    <property type="entry name" value="D-XYLOSE-PROTON SYMPORTER-LIKE 2"/>
    <property type="match status" value="1"/>
</dbReference>
<accession>A0A6A4XB87</accession>
<feature type="transmembrane region" description="Helical" evidence="9">
    <location>
        <begin position="23"/>
        <end position="43"/>
    </location>
</feature>
<evidence type="ECO:0000256" key="8">
    <source>
        <dbReference type="SAM" id="MobiDB-lite"/>
    </source>
</evidence>
<keyword evidence="11" id="KW-0762">Sugar transport</keyword>
<keyword evidence="4" id="KW-0813">Transport</keyword>
<dbReference type="EMBL" id="VIIS01000081">
    <property type="protein sequence ID" value="KAF0313570.1"/>
    <property type="molecule type" value="Genomic_DNA"/>
</dbReference>
<sequence length="585" mass="61337">MMAGALLASMLGGIIIDSAGRKFTIIVNAILFVIGASMLAGASSLPVLLLGRLVVGFAVSLSAISECIYISEIAPAHRRGMLVSLNEMAITVGFLASFLAGFVYVDVENGWRYMFGMAVVPAVFQALGMLFLPRTPHFLLLKRQEDKAEKVLQRLTGQQDVRQRLAHIRLAVTEQRDARCSQICAAEHNMADRMFIGMGLVFFQQFTGQPNVMSYAPTILQMVGFCSDAAATMATVGLGVVKVVSTVCALLLVDRAGRRTFLLAGSLLMALCLLGLSVATSVQQVGLPEGAVCKPPGPVGAATEPPAVQASLTLEPLPTPLPLRAGPLDGAGWPGVTPAAGPVVTTPVTRVTTAGVTPTPTSASVIDATDVNSPPGASGGTTSPTITSTQPVTTPSPTATPTPTPTTLTPSNSSDAASNATWCGADPDQHPSLPYLAFASLMGYVAAYAFGFGPMTWLVLSEIYPPAIRGRAVAVATSLNWLSNMVISATFLQAVELLSVSGTFLGYALLCLISAFFVFFSVPETRGKSLHEISEELSKKSLDARARSQLRRLCRVKKHSRPAQHYDLVAAGSSSATSTALVVPS</sequence>
<dbReference type="GO" id="GO:0022857">
    <property type="term" value="F:transmembrane transporter activity"/>
    <property type="evidence" value="ECO:0007669"/>
    <property type="project" value="InterPro"/>
</dbReference>
<evidence type="ECO:0000256" key="1">
    <source>
        <dbReference type="ARBA" id="ARBA00000618"/>
    </source>
</evidence>
<dbReference type="PROSITE" id="PS50850">
    <property type="entry name" value="MFS"/>
    <property type="match status" value="1"/>
</dbReference>
<feature type="transmembrane region" description="Helical" evidence="9">
    <location>
        <begin position="111"/>
        <end position="132"/>
    </location>
</feature>
<evidence type="ECO:0000313" key="12">
    <source>
        <dbReference type="Proteomes" id="UP000440578"/>
    </source>
</evidence>
<comment type="subcellular location">
    <subcellularLocation>
        <location evidence="2">Membrane</location>
        <topology evidence="2">Multi-pass membrane protein</topology>
    </subcellularLocation>
</comment>
<keyword evidence="6 9" id="KW-1133">Transmembrane helix</keyword>
<feature type="transmembrane region" description="Helical" evidence="9">
    <location>
        <begin position="49"/>
        <end position="70"/>
    </location>
</feature>
<evidence type="ECO:0000313" key="11">
    <source>
        <dbReference type="EMBL" id="KAF0313570.1"/>
    </source>
</evidence>
<comment type="similarity">
    <text evidence="3">Belongs to the major facilitator superfamily. Sugar transporter (TC 2.A.1.1) family. Glucose transporter subfamily.</text>
</comment>
<dbReference type="PROSITE" id="PS00216">
    <property type="entry name" value="SUGAR_TRANSPORT_1"/>
    <property type="match status" value="2"/>
</dbReference>
<reference evidence="11 12" key="1">
    <citation type="submission" date="2019-07" db="EMBL/GenBank/DDBJ databases">
        <title>Draft genome assembly of a fouling barnacle, Amphibalanus amphitrite (Darwin, 1854): The first reference genome for Thecostraca.</title>
        <authorList>
            <person name="Kim W."/>
        </authorList>
    </citation>
    <scope>NUCLEOTIDE SEQUENCE [LARGE SCALE GENOMIC DNA]</scope>
    <source>
        <strain evidence="11">SNU_AA5</strain>
        <tissue evidence="11">Soma without cirri and trophi</tissue>
    </source>
</reference>
<keyword evidence="12" id="KW-1185">Reference proteome</keyword>
<gene>
    <name evidence="11" type="primary">slc2a12_3</name>
    <name evidence="11" type="ORF">FJT64_001615</name>
</gene>
<protein>
    <submittedName>
        <fullName evidence="11">Solute carrier family 2, facilitated glucose transporter member 12</fullName>
    </submittedName>
</protein>
<evidence type="ECO:0000256" key="9">
    <source>
        <dbReference type="SAM" id="Phobius"/>
    </source>
</evidence>